<accession>A0A170UZ47</accession>
<reference evidence="2" key="2">
    <citation type="journal article" date="2017" name="J. Med. Entomol.">
        <title>Transcriptome Analysis of the Triatoma infestans (Hemiptera: Reduviidae) Integument.</title>
        <authorList>
            <person name="Calderon-Fernandez G.M."/>
            <person name="Moriconi D.E."/>
            <person name="Dulbecco A.B."/>
            <person name="Juarez M.P."/>
        </authorList>
    </citation>
    <scope>NUCLEOTIDE SEQUENCE</scope>
    <source>
        <strain evidence="2">Int1</strain>
        <tissue evidence="2">Integument</tissue>
    </source>
</reference>
<dbReference type="EC" id="2.7.7.6" evidence="2"/>
<feature type="region of interest" description="Disordered" evidence="1">
    <location>
        <begin position="1"/>
        <end position="27"/>
    </location>
</feature>
<keyword evidence="2" id="KW-0808">Transferase</keyword>
<protein>
    <submittedName>
        <fullName evidence="2">Sperm-specific antigen 2 isoform x2</fullName>
        <ecNumber evidence="2">2.7.7.6</ecNumber>
    </submittedName>
</protein>
<organism evidence="2">
    <name type="scientific">Triatoma infestans</name>
    <name type="common">Assassin bug</name>
    <dbReference type="NCBI Taxonomy" id="30076"/>
    <lineage>
        <taxon>Eukaryota</taxon>
        <taxon>Metazoa</taxon>
        <taxon>Ecdysozoa</taxon>
        <taxon>Arthropoda</taxon>
        <taxon>Hexapoda</taxon>
        <taxon>Insecta</taxon>
        <taxon>Pterygota</taxon>
        <taxon>Neoptera</taxon>
        <taxon>Paraneoptera</taxon>
        <taxon>Hemiptera</taxon>
        <taxon>Heteroptera</taxon>
        <taxon>Panheteroptera</taxon>
        <taxon>Cimicomorpha</taxon>
        <taxon>Reduviidae</taxon>
        <taxon>Triatominae</taxon>
        <taxon>Triatoma</taxon>
    </lineage>
</organism>
<evidence type="ECO:0000313" key="2">
    <source>
        <dbReference type="EMBL" id="JAR96205.1"/>
    </source>
</evidence>
<feature type="compositionally biased region" description="Basic and acidic residues" evidence="1">
    <location>
        <begin position="141"/>
        <end position="166"/>
    </location>
</feature>
<proteinExistence type="predicted"/>
<reference evidence="2" key="1">
    <citation type="submission" date="2016-04" db="EMBL/GenBank/DDBJ databases">
        <authorList>
            <person name="Calderon-Fernandez G.M.Sr."/>
        </authorList>
    </citation>
    <scope>NUCLEOTIDE SEQUENCE</scope>
    <source>
        <strain evidence="2">Int1</strain>
        <tissue evidence="2">Integument</tissue>
    </source>
</reference>
<sequence>KIMERLREAEVGRCTGEARPPGSSPKLAKIANNIINKIKTVKEVSVLSPDNRRWYQSQGDKSPEPSSKRIIIGPQSYTFSKDGNLIESPTSVPRTESNSPNMSRTESAQDNDMAVNDDFIKEVPEEEDEVGTEDEEEEDERNVKRWDNEAVKEKSSEDLARRSSNN</sequence>
<dbReference type="GO" id="GO:0003899">
    <property type="term" value="F:DNA-directed RNA polymerase activity"/>
    <property type="evidence" value="ECO:0007669"/>
    <property type="project" value="UniProtKB-EC"/>
</dbReference>
<feature type="non-terminal residue" evidence="2">
    <location>
        <position position="166"/>
    </location>
</feature>
<feature type="region of interest" description="Disordered" evidence="1">
    <location>
        <begin position="48"/>
        <end position="166"/>
    </location>
</feature>
<keyword evidence="2" id="KW-0548">Nucleotidyltransferase</keyword>
<name>A0A170UZ47_TRIIF</name>
<dbReference type="EMBL" id="GEMB01007164">
    <property type="protein sequence ID" value="JAR96205.1"/>
    <property type="molecule type" value="Transcribed_RNA"/>
</dbReference>
<feature type="compositionally biased region" description="Basic and acidic residues" evidence="1">
    <location>
        <begin position="1"/>
        <end position="11"/>
    </location>
</feature>
<feature type="compositionally biased region" description="Polar residues" evidence="1">
    <location>
        <begin position="75"/>
        <end position="110"/>
    </location>
</feature>
<feature type="compositionally biased region" description="Acidic residues" evidence="1">
    <location>
        <begin position="124"/>
        <end position="140"/>
    </location>
</feature>
<feature type="non-terminal residue" evidence="2">
    <location>
        <position position="1"/>
    </location>
</feature>
<dbReference type="AlphaFoldDB" id="A0A170UZ47"/>
<evidence type="ECO:0000256" key="1">
    <source>
        <dbReference type="SAM" id="MobiDB-lite"/>
    </source>
</evidence>